<dbReference type="GO" id="GO:0016887">
    <property type="term" value="F:ATP hydrolysis activity"/>
    <property type="evidence" value="ECO:0007669"/>
    <property type="project" value="InterPro"/>
</dbReference>
<name>A0A317EF06_9PROT</name>
<evidence type="ECO:0000256" key="5">
    <source>
        <dbReference type="ARBA" id="ARBA00022989"/>
    </source>
</evidence>
<keyword evidence="3" id="KW-0547">Nucleotide-binding</keyword>
<proteinExistence type="predicted"/>
<dbReference type="Gene3D" id="1.20.1560.10">
    <property type="entry name" value="ABC transporter type 1, transmembrane domain"/>
    <property type="match status" value="1"/>
</dbReference>
<evidence type="ECO:0000256" key="1">
    <source>
        <dbReference type="ARBA" id="ARBA00004651"/>
    </source>
</evidence>
<dbReference type="InterPro" id="IPR017871">
    <property type="entry name" value="ABC_transporter-like_CS"/>
</dbReference>
<evidence type="ECO:0000256" key="6">
    <source>
        <dbReference type="ARBA" id="ARBA00023136"/>
    </source>
</evidence>
<reference evidence="10 11" key="1">
    <citation type="submission" date="2018-05" db="EMBL/GenBank/DDBJ databases">
        <title>Zavarzinia sp. HR-AS.</title>
        <authorList>
            <person name="Lee Y."/>
            <person name="Jeon C.O."/>
        </authorList>
    </citation>
    <scope>NUCLEOTIDE SEQUENCE [LARGE SCALE GENOMIC DNA]</scope>
    <source>
        <strain evidence="10 11">HR-AS</strain>
    </source>
</reference>
<dbReference type="SUPFAM" id="SSF90123">
    <property type="entry name" value="ABC transporter transmembrane region"/>
    <property type="match status" value="1"/>
</dbReference>
<keyword evidence="11" id="KW-1185">Reference proteome</keyword>
<feature type="domain" description="ABC transmembrane type-1" evidence="9">
    <location>
        <begin position="79"/>
        <end position="301"/>
    </location>
</feature>
<dbReference type="Gene3D" id="3.40.50.300">
    <property type="entry name" value="P-loop containing nucleotide triphosphate hydrolases"/>
    <property type="match status" value="2"/>
</dbReference>
<dbReference type="GO" id="GO:0005524">
    <property type="term" value="F:ATP binding"/>
    <property type="evidence" value="ECO:0007669"/>
    <property type="project" value="UniProtKB-KW"/>
</dbReference>
<dbReference type="GO" id="GO:0140359">
    <property type="term" value="F:ABC-type transporter activity"/>
    <property type="evidence" value="ECO:0007669"/>
    <property type="project" value="InterPro"/>
</dbReference>
<dbReference type="InterPro" id="IPR003439">
    <property type="entry name" value="ABC_transporter-like_ATP-bd"/>
</dbReference>
<dbReference type="EMBL" id="QGLE01000003">
    <property type="protein sequence ID" value="PWR24710.1"/>
    <property type="molecule type" value="Genomic_DNA"/>
</dbReference>
<dbReference type="Proteomes" id="UP000245461">
    <property type="component" value="Unassembled WGS sequence"/>
</dbReference>
<dbReference type="Pfam" id="PF00005">
    <property type="entry name" value="ABC_tran"/>
    <property type="match status" value="1"/>
</dbReference>
<feature type="domain" description="ABC transporter" evidence="8">
    <location>
        <begin position="358"/>
        <end position="875"/>
    </location>
</feature>
<accession>A0A317EF06</accession>
<keyword evidence="2 7" id="KW-0812">Transmembrane</keyword>
<sequence>MQRDFRQFVWRHTAGAQFAMLGIAFASFPFLWLYYEMPKEIVALLGADKGEPLRLFGRDLPASLFGLPLDRPVTLGLQCLILLLLVLINQRFRFWIARLRNLTAERALRRIRFQILSLVLRFPLHAFRQRTAGETLAAMGSDLDSLCGHVGDAVSVPAYQGGTLAVILIFLVWQDPLIAAAAASIYPLSMIVVPRLQRRVNDLSRERGRLTRGLGERIDETFRLVTDIHANDQTRWTRAWLGAQLALIYRVRLDIAQRKFAIKTINTLLQQSGPVLFYAAGGLMVIEGRLDIGTLIAAIAAHKDMATPWRELLDWYQGREDARVKYENTLRLFNRPDLRPAARDAQPEEAVDFRGQAITVEDLVVRDEGEALRLDRVRLTIPAGQLTALVGPSGGGREALALALCGLVEASAGRVRIAGQEIARLPASLVNRRIAYVGPGSGLQARSIADNLAFGLQARPGLGLGGDIDFREALLSGNPADSIEADWVDYAAAGVADREALRRRMVELLSRLGFGDGLFRLGLQARLPAGAVADLGPRIVAARAALDTRLRERGQVDLIARFDEGGYNDHATMAENLLFGLPTDPALDADRLAEHPALHDLLVRCGLAERLFAAGQTIAAVMIELFADLDPGHEMVRRFALVSPGELRHLIALSGRPGDSLTRADRALLTNLPFRVIASRHRLNAVDEALKAAIVEARHRLRTELPGIGIARFDAASVNPAASILDNVLFGRIAADRAGAAGQVPALAADVLESLGLGDELRRLGLDFDVGIGGGRLSLGERQRIALGRVLLRRPDVIVLDDVLGALDATCRADIMTLLREEAAAGVTVVAALGDAGLAEGFDRIVTLERGRILQHGEGRRILRQEMGNSRHEPE</sequence>
<organism evidence="10 11">
    <name type="scientific">Zavarzinia aquatilis</name>
    <dbReference type="NCBI Taxonomy" id="2211142"/>
    <lineage>
        <taxon>Bacteria</taxon>
        <taxon>Pseudomonadati</taxon>
        <taxon>Pseudomonadota</taxon>
        <taxon>Alphaproteobacteria</taxon>
        <taxon>Rhodospirillales</taxon>
        <taxon>Zavarziniaceae</taxon>
        <taxon>Zavarzinia</taxon>
    </lineage>
</organism>
<evidence type="ECO:0000256" key="2">
    <source>
        <dbReference type="ARBA" id="ARBA00022692"/>
    </source>
</evidence>
<dbReference type="RefSeq" id="WP_109904410.1">
    <property type="nucleotide sequence ID" value="NZ_QGLE01000003.1"/>
</dbReference>
<evidence type="ECO:0000256" key="4">
    <source>
        <dbReference type="ARBA" id="ARBA00022840"/>
    </source>
</evidence>
<dbReference type="SMART" id="SM00382">
    <property type="entry name" value="AAA"/>
    <property type="match status" value="1"/>
</dbReference>
<dbReference type="PROSITE" id="PS50929">
    <property type="entry name" value="ABC_TM1F"/>
    <property type="match status" value="1"/>
</dbReference>
<evidence type="ECO:0000313" key="10">
    <source>
        <dbReference type="EMBL" id="PWR24710.1"/>
    </source>
</evidence>
<dbReference type="InterPro" id="IPR003593">
    <property type="entry name" value="AAA+_ATPase"/>
</dbReference>
<dbReference type="InterPro" id="IPR027417">
    <property type="entry name" value="P-loop_NTPase"/>
</dbReference>
<comment type="caution">
    <text evidence="10">The sequence shown here is derived from an EMBL/GenBank/DDBJ whole genome shotgun (WGS) entry which is preliminary data.</text>
</comment>
<keyword evidence="6 7" id="KW-0472">Membrane</keyword>
<keyword evidence="4" id="KW-0067">ATP-binding</keyword>
<evidence type="ECO:0000256" key="7">
    <source>
        <dbReference type="SAM" id="Phobius"/>
    </source>
</evidence>
<dbReference type="InterPro" id="IPR011527">
    <property type="entry name" value="ABC1_TM_dom"/>
</dbReference>
<gene>
    <name evidence="10" type="ORF">DKG74_07875</name>
</gene>
<feature type="transmembrane region" description="Helical" evidence="7">
    <location>
        <begin position="73"/>
        <end position="90"/>
    </location>
</feature>
<dbReference type="SUPFAM" id="SSF52540">
    <property type="entry name" value="P-loop containing nucleoside triphosphate hydrolases"/>
    <property type="match status" value="1"/>
</dbReference>
<dbReference type="Pfam" id="PF00664">
    <property type="entry name" value="ABC_membrane"/>
    <property type="match status" value="1"/>
</dbReference>
<dbReference type="AlphaFoldDB" id="A0A317EF06"/>
<feature type="transmembrane region" description="Helical" evidence="7">
    <location>
        <begin position="12"/>
        <end position="35"/>
    </location>
</feature>
<feature type="transmembrane region" description="Helical" evidence="7">
    <location>
        <begin position="164"/>
        <end position="189"/>
    </location>
</feature>
<dbReference type="PANTHER" id="PTHR43394">
    <property type="entry name" value="ATP-DEPENDENT PERMEASE MDL1, MITOCHONDRIAL"/>
    <property type="match status" value="1"/>
</dbReference>
<dbReference type="PROSITE" id="PS50893">
    <property type="entry name" value="ABC_TRANSPORTER_2"/>
    <property type="match status" value="1"/>
</dbReference>
<keyword evidence="5 7" id="KW-1133">Transmembrane helix</keyword>
<dbReference type="InterPro" id="IPR039421">
    <property type="entry name" value="Type_1_exporter"/>
</dbReference>
<evidence type="ECO:0000259" key="9">
    <source>
        <dbReference type="PROSITE" id="PS50929"/>
    </source>
</evidence>
<protein>
    <recommendedName>
        <fullName evidence="12">Multidrug ABC transporter ATP-binding protein</fullName>
    </recommendedName>
</protein>
<dbReference type="PANTHER" id="PTHR43394:SF1">
    <property type="entry name" value="ATP-BINDING CASSETTE SUB-FAMILY B MEMBER 10, MITOCHONDRIAL"/>
    <property type="match status" value="1"/>
</dbReference>
<evidence type="ECO:0000259" key="8">
    <source>
        <dbReference type="PROSITE" id="PS50893"/>
    </source>
</evidence>
<comment type="subcellular location">
    <subcellularLocation>
        <location evidence="1">Cell membrane</location>
        <topology evidence="1">Multi-pass membrane protein</topology>
    </subcellularLocation>
</comment>
<dbReference type="InterPro" id="IPR036640">
    <property type="entry name" value="ABC1_TM_sf"/>
</dbReference>
<evidence type="ECO:0000256" key="3">
    <source>
        <dbReference type="ARBA" id="ARBA00022741"/>
    </source>
</evidence>
<evidence type="ECO:0008006" key="12">
    <source>
        <dbReference type="Google" id="ProtNLM"/>
    </source>
</evidence>
<dbReference type="GO" id="GO:0005886">
    <property type="term" value="C:plasma membrane"/>
    <property type="evidence" value="ECO:0007669"/>
    <property type="project" value="UniProtKB-SubCell"/>
</dbReference>
<evidence type="ECO:0000313" key="11">
    <source>
        <dbReference type="Proteomes" id="UP000245461"/>
    </source>
</evidence>
<dbReference type="OrthoDB" id="9760920at2"/>
<dbReference type="PROSITE" id="PS00211">
    <property type="entry name" value="ABC_TRANSPORTER_1"/>
    <property type="match status" value="1"/>
</dbReference>